<keyword evidence="6 11" id="KW-1133">Transmembrane helix</keyword>
<evidence type="ECO:0000256" key="2">
    <source>
        <dbReference type="ARBA" id="ARBA00010663"/>
    </source>
</evidence>
<evidence type="ECO:0000256" key="3">
    <source>
        <dbReference type="ARBA" id="ARBA00022475"/>
    </source>
</evidence>
<evidence type="ECO:0000256" key="4">
    <source>
        <dbReference type="ARBA" id="ARBA00022507"/>
    </source>
</evidence>
<dbReference type="SUPFAM" id="SSF81321">
    <property type="entry name" value="Family A G protein-coupled receptor-like"/>
    <property type="match status" value="1"/>
</dbReference>
<dbReference type="InParanoid" id="L9KXI6"/>
<keyword evidence="9 11" id="KW-0675">Receptor</keyword>
<dbReference type="Gene3D" id="1.20.1070.10">
    <property type="entry name" value="Rhodopsin 7-helix transmembrane proteins"/>
    <property type="match status" value="1"/>
</dbReference>
<protein>
    <recommendedName>
        <fullName evidence="11">Vomeronasal type-1 receptor</fullName>
    </recommendedName>
</protein>
<dbReference type="EMBL" id="KB320671">
    <property type="protein sequence ID" value="ELW65877.1"/>
    <property type="molecule type" value="Genomic_DNA"/>
</dbReference>
<reference evidence="13" key="2">
    <citation type="journal article" date="2013" name="Nat. Commun.">
        <title>Genome of the Chinese tree shrew.</title>
        <authorList>
            <person name="Fan Y."/>
            <person name="Huang Z.Y."/>
            <person name="Cao C.C."/>
            <person name="Chen C.S."/>
            <person name="Chen Y.X."/>
            <person name="Fan D.D."/>
            <person name="He J."/>
            <person name="Hou H.L."/>
            <person name="Hu L."/>
            <person name="Hu X.T."/>
            <person name="Jiang X.T."/>
            <person name="Lai R."/>
            <person name="Lang Y.S."/>
            <person name="Liang B."/>
            <person name="Liao S.G."/>
            <person name="Mu D."/>
            <person name="Ma Y.Y."/>
            <person name="Niu Y.Y."/>
            <person name="Sun X.Q."/>
            <person name="Xia J.Q."/>
            <person name="Xiao J."/>
            <person name="Xiong Z.Q."/>
            <person name="Xu L."/>
            <person name="Yang L."/>
            <person name="Zhang Y."/>
            <person name="Zhao W."/>
            <person name="Zhao X.D."/>
            <person name="Zheng Y.T."/>
            <person name="Zhou J.M."/>
            <person name="Zhu Y.B."/>
            <person name="Zhang G.J."/>
            <person name="Wang J."/>
            <person name="Yao Y.G."/>
        </authorList>
    </citation>
    <scope>NUCLEOTIDE SEQUENCE [LARGE SCALE GENOMIC DNA]</scope>
</reference>
<evidence type="ECO:0000256" key="9">
    <source>
        <dbReference type="ARBA" id="ARBA00023170"/>
    </source>
</evidence>
<dbReference type="InterPro" id="IPR004072">
    <property type="entry name" value="Vmron_rcpt_1"/>
</dbReference>
<accession>L9KXI6</accession>
<keyword evidence="10 11" id="KW-0807">Transducer</keyword>
<dbReference type="PANTHER" id="PTHR24062">
    <property type="entry name" value="VOMERONASAL TYPE-1 RECEPTOR"/>
    <property type="match status" value="1"/>
</dbReference>
<evidence type="ECO:0000256" key="8">
    <source>
        <dbReference type="ARBA" id="ARBA00023136"/>
    </source>
</evidence>
<name>L9KXI6_TUPCH</name>
<keyword evidence="4 11" id="KW-0589">Pheromone response</keyword>
<evidence type="ECO:0000256" key="5">
    <source>
        <dbReference type="ARBA" id="ARBA00022692"/>
    </source>
</evidence>
<dbReference type="Pfam" id="PF03402">
    <property type="entry name" value="V1R"/>
    <property type="match status" value="1"/>
</dbReference>
<dbReference type="eggNOG" id="ENOG502SPYM">
    <property type="taxonomic scope" value="Eukaryota"/>
</dbReference>
<gene>
    <name evidence="12" type="ORF">TREES_T100008955</name>
</gene>
<feature type="transmembrane region" description="Helical" evidence="11">
    <location>
        <begin position="7"/>
        <end position="28"/>
    </location>
</feature>
<dbReference type="AlphaFoldDB" id="L9KXI6"/>
<evidence type="ECO:0000256" key="6">
    <source>
        <dbReference type="ARBA" id="ARBA00022989"/>
    </source>
</evidence>
<dbReference type="GO" id="GO:0005886">
    <property type="term" value="C:plasma membrane"/>
    <property type="evidence" value="ECO:0007669"/>
    <property type="project" value="UniProtKB-SubCell"/>
</dbReference>
<evidence type="ECO:0000313" key="12">
    <source>
        <dbReference type="EMBL" id="ELW65877.1"/>
    </source>
</evidence>
<dbReference type="Proteomes" id="UP000011518">
    <property type="component" value="Unassembled WGS sequence"/>
</dbReference>
<keyword evidence="5 11" id="KW-0812">Transmembrane</keyword>
<sequence>MNIAKGTIFLLLPGLGMVGNLYVFVNYVWTFFLNAEKKPIHIILIHLTFTYIIMILTKGMPQVMVAFGVKNFLHDTGCKMVIFLGRVARGLSISTYSLLTVVQAITISPRTSVCG</sequence>
<evidence type="ECO:0000256" key="10">
    <source>
        <dbReference type="ARBA" id="ARBA00023224"/>
    </source>
</evidence>
<dbReference type="GO" id="GO:0019236">
    <property type="term" value="P:response to pheromone"/>
    <property type="evidence" value="ECO:0007669"/>
    <property type="project" value="UniProtKB-KW"/>
</dbReference>
<keyword evidence="3 11" id="KW-1003">Cell membrane</keyword>
<comment type="similarity">
    <text evidence="2 11">Belongs to the G-protein coupled receptor 1 family.</text>
</comment>
<organism evidence="12 13">
    <name type="scientific">Tupaia chinensis</name>
    <name type="common">Chinese tree shrew</name>
    <name type="synonym">Tupaia belangeri chinensis</name>
    <dbReference type="NCBI Taxonomy" id="246437"/>
    <lineage>
        <taxon>Eukaryota</taxon>
        <taxon>Metazoa</taxon>
        <taxon>Chordata</taxon>
        <taxon>Craniata</taxon>
        <taxon>Vertebrata</taxon>
        <taxon>Euteleostomi</taxon>
        <taxon>Mammalia</taxon>
        <taxon>Eutheria</taxon>
        <taxon>Euarchontoglires</taxon>
        <taxon>Scandentia</taxon>
        <taxon>Tupaiidae</taxon>
        <taxon>Tupaia</taxon>
    </lineage>
</organism>
<evidence type="ECO:0000256" key="7">
    <source>
        <dbReference type="ARBA" id="ARBA00023040"/>
    </source>
</evidence>
<keyword evidence="8 11" id="KW-0472">Membrane</keyword>
<comment type="subcellular location">
    <subcellularLocation>
        <location evidence="1 11">Cell membrane</location>
        <topology evidence="1 11">Multi-pass membrane protein</topology>
    </subcellularLocation>
</comment>
<keyword evidence="7 11" id="KW-0297">G-protein coupled receptor</keyword>
<reference evidence="13" key="1">
    <citation type="submission" date="2012-07" db="EMBL/GenBank/DDBJ databases">
        <title>Genome of the Chinese tree shrew, a rising model animal genetically related to primates.</title>
        <authorList>
            <person name="Zhang G."/>
            <person name="Fan Y."/>
            <person name="Yao Y."/>
            <person name="Huang Z."/>
        </authorList>
    </citation>
    <scope>NUCLEOTIDE SEQUENCE [LARGE SCALE GENOMIC DNA]</scope>
</reference>
<keyword evidence="13" id="KW-1185">Reference proteome</keyword>
<proteinExistence type="inferred from homology"/>
<evidence type="ECO:0000256" key="11">
    <source>
        <dbReference type="RuleBase" id="RU364061"/>
    </source>
</evidence>
<comment type="caution">
    <text evidence="11">Lacks conserved residue(s) required for the propagation of feature annotation.</text>
</comment>
<feature type="transmembrane region" description="Helical" evidence="11">
    <location>
        <begin position="40"/>
        <end position="57"/>
    </location>
</feature>
<evidence type="ECO:0000256" key="1">
    <source>
        <dbReference type="ARBA" id="ARBA00004651"/>
    </source>
</evidence>
<dbReference type="GO" id="GO:0016503">
    <property type="term" value="F:pheromone receptor activity"/>
    <property type="evidence" value="ECO:0007669"/>
    <property type="project" value="InterPro"/>
</dbReference>
<evidence type="ECO:0000313" key="13">
    <source>
        <dbReference type="Proteomes" id="UP000011518"/>
    </source>
</evidence>